<feature type="transmembrane region" description="Helical" evidence="9">
    <location>
        <begin position="257"/>
        <end position="279"/>
    </location>
</feature>
<dbReference type="Gene3D" id="1.20.5.1930">
    <property type="match status" value="1"/>
</dbReference>
<dbReference type="SUPFAM" id="SSF55781">
    <property type="entry name" value="GAF domain-like"/>
    <property type="match status" value="1"/>
</dbReference>
<dbReference type="RefSeq" id="WP_379154152.1">
    <property type="nucleotide sequence ID" value="NZ_JBHSRJ010000004.1"/>
</dbReference>
<evidence type="ECO:0000313" key="12">
    <source>
        <dbReference type="Proteomes" id="UP001596135"/>
    </source>
</evidence>
<feature type="transmembrane region" description="Helical" evidence="9">
    <location>
        <begin position="149"/>
        <end position="175"/>
    </location>
</feature>
<keyword evidence="3" id="KW-0597">Phosphoprotein</keyword>
<gene>
    <name evidence="11" type="ORF">ACFPYL_11935</name>
</gene>
<keyword evidence="9" id="KW-0812">Transmembrane</keyword>
<dbReference type="PANTHER" id="PTHR24421:SF10">
    <property type="entry name" value="NITRATE_NITRITE SENSOR PROTEIN NARQ"/>
    <property type="match status" value="1"/>
</dbReference>
<evidence type="ECO:0000256" key="9">
    <source>
        <dbReference type="SAM" id="Phobius"/>
    </source>
</evidence>
<feature type="transmembrane region" description="Helical" evidence="9">
    <location>
        <begin position="74"/>
        <end position="95"/>
    </location>
</feature>
<dbReference type="InterPro" id="IPR003594">
    <property type="entry name" value="HATPase_dom"/>
</dbReference>
<keyword evidence="12" id="KW-1185">Reference proteome</keyword>
<dbReference type="PANTHER" id="PTHR24421">
    <property type="entry name" value="NITRATE/NITRITE SENSOR PROTEIN NARX-RELATED"/>
    <property type="match status" value="1"/>
</dbReference>
<comment type="caution">
    <text evidence="11">The sequence shown here is derived from an EMBL/GenBank/DDBJ whole genome shotgun (WGS) entry which is preliminary data.</text>
</comment>
<reference evidence="12" key="1">
    <citation type="journal article" date="2019" name="Int. J. Syst. Evol. Microbiol.">
        <title>The Global Catalogue of Microorganisms (GCM) 10K type strain sequencing project: providing services to taxonomists for standard genome sequencing and annotation.</title>
        <authorList>
            <consortium name="The Broad Institute Genomics Platform"/>
            <consortium name="The Broad Institute Genome Sequencing Center for Infectious Disease"/>
            <person name="Wu L."/>
            <person name="Ma J."/>
        </authorList>
    </citation>
    <scope>NUCLEOTIDE SEQUENCE [LARGE SCALE GENOMIC DNA]</scope>
    <source>
        <strain evidence="12">CCUG 54522</strain>
    </source>
</reference>
<feature type="transmembrane region" description="Helical" evidence="9">
    <location>
        <begin position="291"/>
        <end position="314"/>
    </location>
</feature>
<dbReference type="PROSITE" id="PS50109">
    <property type="entry name" value="HIS_KIN"/>
    <property type="match status" value="1"/>
</dbReference>
<proteinExistence type="predicted"/>
<dbReference type="SMART" id="SM00387">
    <property type="entry name" value="HATPase_c"/>
    <property type="match status" value="1"/>
</dbReference>
<keyword evidence="8" id="KW-0902">Two-component regulatory system</keyword>
<dbReference type="EMBL" id="JBHSRJ010000004">
    <property type="protein sequence ID" value="MFC6043793.1"/>
    <property type="molecule type" value="Genomic_DNA"/>
</dbReference>
<feature type="domain" description="Histidine kinase" evidence="10">
    <location>
        <begin position="599"/>
        <end position="683"/>
    </location>
</feature>
<keyword evidence="5" id="KW-0547">Nucleotide-binding</keyword>
<evidence type="ECO:0000259" key="10">
    <source>
        <dbReference type="PROSITE" id="PS50109"/>
    </source>
</evidence>
<dbReference type="SUPFAM" id="SSF55874">
    <property type="entry name" value="ATPase domain of HSP90 chaperone/DNA topoisomerase II/histidine kinase"/>
    <property type="match status" value="1"/>
</dbReference>
<evidence type="ECO:0000256" key="1">
    <source>
        <dbReference type="ARBA" id="ARBA00000085"/>
    </source>
</evidence>
<dbReference type="CDD" id="cd16917">
    <property type="entry name" value="HATPase_UhpB-NarQ-NarX-like"/>
    <property type="match status" value="1"/>
</dbReference>
<name>A0ABW1LK34_9ACTN</name>
<dbReference type="GO" id="GO:0016301">
    <property type="term" value="F:kinase activity"/>
    <property type="evidence" value="ECO:0007669"/>
    <property type="project" value="UniProtKB-KW"/>
</dbReference>
<evidence type="ECO:0000256" key="6">
    <source>
        <dbReference type="ARBA" id="ARBA00022777"/>
    </source>
</evidence>
<dbReference type="EC" id="2.7.13.3" evidence="2"/>
<dbReference type="InterPro" id="IPR050482">
    <property type="entry name" value="Sensor_HK_TwoCompSys"/>
</dbReference>
<dbReference type="Pfam" id="PF07730">
    <property type="entry name" value="HisKA_3"/>
    <property type="match status" value="1"/>
</dbReference>
<feature type="transmembrane region" description="Helical" evidence="9">
    <location>
        <begin position="115"/>
        <end position="137"/>
    </location>
</feature>
<evidence type="ECO:0000256" key="2">
    <source>
        <dbReference type="ARBA" id="ARBA00012438"/>
    </source>
</evidence>
<evidence type="ECO:0000256" key="3">
    <source>
        <dbReference type="ARBA" id="ARBA00022553"/>
    </source>
</evidence>
<feature type="transmembrane region" description="Helical" evidence="9">
    <location>
        <begin position="232"/>
        <end position="251"/>
    </location>
</feature>
<dbReference type="Gene3D" id="3.30.450.40">
    <property type="match status" value="1"/>
</dbReference>
<dbReference type="InterPro" id="IPR011712">
    <property type="entry name" value="Sig_transdc_His_kin_sub3_dim/P"/>
</dbReference>
<evidence type="ECO:0000256" key="7">
    <source>
        <dbReference type="ARBA" id="ARBA00022840"/>
    </source>
</evidence>
<keyword evidence="6 11" id="KW-0418">Kinase</keyword>
<evidence type="ECO:0000256" key="4">
    <source>
        <dbReference type="ARBA" id="ARBA00022679"/>
    </source>
</evidence>
<keyword evidence="9" id="KW-1133">Transmembrane helix</keyword>
<feature type="transmembrane region" description="Helical" evidence="9">
    <location>
        <begin position="45"/>
        <end position="67"/>
    </location>
</feature>
<keyword evidence="4" id="KW-0808">Transferase</keyword>
<dbReference type="InterPro" id="IPR029016">
    <property type="entry name" value="GAF-like_dom_sf"/>
</dbReference>
<evidence type="ECO:0000256" key="8">
    <source>
        <dbReference type="ARBA" id="ARBA00023012"/>
    </source>
</evidence>
<dbReference type="Proteomes" id="UP001596135">
    <property type="component" value="Unassembled WGS sequence"/>
</dbReference>
<comment type="catalytic activity">
    <reaction evidence="1">
        <text>ATP + protein L-histidine = ADP + protein N-phospho-L-histidine.</text>
        <dbReference type="EC" id="2.7.13.3"/>
    </reaction>
</comment>
<organism evidence="11 12">
    <name type="scientific">Nocardioides hankookensis</name>
    <dbReference type="NCBI Taxonomy" id="443157"/>
    <lineage>
        <taxon>Bacteria</taxon>
        <taxon>Bacillati</taxon>
        <taxon>Actinomycetota</taxon>
        <taxon>Actinomycetes</taxon>
        <taxon>Propionibacteriales</taxon>
        <taxon>Nocardioidaceae</taxon>
        <taxon>Nocardioides</taxon>
    </lineage>
</organism>
<protein>
    <recommendedName>
        <fullName evidence="2">histidine kinase</fullName>
        <ecNumber evidence="2">2.7.13.3</ecNumber>
    </recommendedName>
</protein>
<dbReference type="InterPro" id="IPR036890">
    <property type="entry name" value="HATPase_C_sf"/>
</dbReference>
<keyword evidence="9" id="KW-0472">Membrane</keyword>
<dbReference type="Pfam" id="PF02518">
    <property type="entry name" value="HATPase_c"/>
    <property type="match status" value="1"/>
</dbReference>
<keyword evidence="7" id="KW-0067">ATP-binding</keyword>
<feature type="transmembrane region" description="Helical" evidence="9">
    <location>
        <begin position="12"/>
        <end position="33"/>
    </location>
</feature>
<feature type="transmembrane region" description="Helical" evidence="9">
    <location>
        <begin position="195"/>
        <end position="220"/>
    </location>
</feature>
<evidence type="ECO:0000313" key="11">
    <source>
        <dbReference type="EMBL" id="MFC6043793.1"/>
    </source>
</evidence>
<dbReference type="InterPro" id="IPR005467">
    <property type="entry name" value="His_kinase_dom"/>
</dbReference>
<accession>A0ABW1LK34</accession>
<dbReference type="Gene3D" id="3.30.565.10">
    <property type="entry name" value="Histidine kinase-like ATPase, C-terminal domain"/>
    <property type="match status" value="1"/>
</dbReference>
<evidence type="ECO:0000256" key="5">
    <source>
        <dbReference type="ARBA" id="ARBA00022741"/>
    </source>
</evidence>
<sequence>MTPPSDRAPGRVPAAVVATLALLMVVTSLWLDLANDAVDRDRATVGWGSLSALVGAIAVGTAVPVLWRYPRHPVAWVITVTGLFWSFDGLCESYAAYGLAHTAQDGQSLPLTGFAVWIVAQVGAFLLVGLPLVLLLYPTGRLMTGRWRVVSIVVVAMACTLPVLLLFAPTSALNAEEFQLPVDTGMPQVPIPGDLFVQLLTVGRFVTLLSLPLAVVVLFARQRHASGRERMQLRWLLWAAVMCLVVSGIAIVLHNGWIVTVALMLALGLTGASIAIGILDPEVRDVDALMGGTVVWASVAGTVIALDLVLVATLDRLLGDRLDERDATLLLLLIAVTIYAPVRSRLTTVVHRLLVGRRGDRYSVVTDLAARLEESGDVRTQLPALATAVATAFKLTYVRVEVFGHGGGTIAATYGERPRDVREVPIRYGEEEVGLLELPARGVRSMLSKRDQTLLVDIVRQAAMAVRSARLADDLQQSREQLVLAREDDRRRIRRDLHDGLGPVLGGVAMRLDAAGNALDRDPETTRRLVAQSRQDITDALADVRRLVHGLRPPALDDLGLLAALDQQAERMSSADLAVTVAADDLPPLSAAVEVAAYRIASEALTNTARHAGARHAAVRLTGSPGSLLVEVGDDGAGIDPDVVAGVGLRSIRERAEELGGRTEIDCPPDGGTRVRAWLPVTVDHEEIR</sequence>